<evidence type="ECO:0000256" key="3">
    <source>
        <dbReference type="ARBA" id="ARBA00022448"/>
    </source>
</evidence>
<feature type="transmembrane region" description="Helical" evidence="8">
    <location>
        <begin position="35"/>
        <end position="54"/>
    </location>
</feature>
<evidence type="ECO:0000256" key="8">
    <source>
        <dbReference type="SAM" id="Phobius"/>
    </source>
</evidence>
<dbReference type="GO" id="GO:0006865">
    <property type="term" value="P:amino acid transport"/>
    <property type="evidence" value="ECO:0007669"/>
    <property type="project" value="UniProtKB-KW"/>
</dbReference>
<dbReference type="VEuPathDB" id="PlasmoDB:PVVCY_0902870"/>
<feature type="transmembrane region" description="Helical" evidence="8">
    <location>
        <begin position="462"/>
        <end position="485"/>
    </location>
</feature>
<evidence type="ECO:0000256" key="5">
    <source>
        <dbReference type="ARBA" id="ARBA00022970"/>
    </source>
</evidence>
<accession>A0A6V7SXQ4</accession>
<dbReference type="InterPro" id="IPR011701">
    <property type="entry name" value="MFS"/>
</dbReference>
<feature type="transmembrane region" description="Helical" evidence="8">
    <location>
        <begin position="431"/>
        <end position="450"/>
    </location>
</feature>
<dbReference type="VEuPathDB" id="PlasmoDB:PVBDA_0902910"/>
<feature type="transmembrane region" description="Helical" evidence="8">
    <location>
        <begin position="306"/>
        <end position="327"/>
    </location>
</feature>
<evidence type="ECO:0000256" key="6">
    <source>
        <dbReference type="ARBA" id="ARBA00022989"/>
    </source>
</evidence>
<proteinExistence type="inferred from homology"/>
<comment type="subcellular location">
    <subcellularLocation>
        <location evidence="1">Membrane</location>
        <topology evidence="1">Multi-pass membrane protein</topology>
    </subcellularLocation>
</comment>
<dbReference type="PANTHER" id="PTHR20772">
    <property type="entry name" value="PROTEIN FMP42"/>
    <property type="match status" value="1"/>
</dbReference>
<sequence>MTGYDMPSSLDELLSKDEIRESSKQNTPYNINRNFVLFIYVTLIVLTNRLFFGWPNLSNLLFRDDAYIWKCPKNSSGSYDRIPGKRYVCEDQDKAVQTIFIFGSSAYFAFSFFNGLIVDYLGSRLSMLLGHILNLVGWIILVMSGENFDGYVAGGVFMAASIDLASFATLNASGLFPGNENLIVNIISGAGSLSPGIMTILDIIITKYNFSFKFFMLCYMGITVGFFFILSIFFFPKTRYYRQYEFDNYYSAREFVLRSSLENGNSDSINEKQITSYKNTSKKSQLDNIKSNKNCGFLKSKYFRDLLNIFTCAHFLCLWIYGPLNAIYNTFYYSVVENILSKEKNDLLGYILPFSVIPCIILGNLSDKFGVMIIIVYELIFALFMYGFSFFKSNIAHWASVISNVLYSSCANGQIWTFISYTFSSKYHSTLIGLLNFVCGVVSFARILLLEWAKSVNYDFTYINLLIIGFIVINAIVTIILGFIIKAKGDKVMYGDEDSD</sequence>
<dbReference type="Pfam" id="PF07690">
    <property type="entry name" value="MFS_1"/>
    <property type="match status" value="1"/>
</dbReference>
<feature type="transmembrane region" description="Helical" evidence="8">
    <location>
        <begin position="125"/>
        <end position="145"/>
    </location>
</feature>
<keyword evidence="7 8" id="KW-0472">Membrane</keyword>
<organism evidence="9 10">
    <name type="scientific">Plasmodium vinckei</name>
    <dbReference type="NCBI Taxonomy" id="5860"/>
    <lineage>
        <taxon>Eukaryota</taxon>
        <taxon>Sar</taxon>
        <taxon>Alveolata</taxon>
        <taxon>Apicomplexa</taxon>
        <taxon>Aconoidasida</taxon>
        <taxon>Haemosporida</taxon>
        <taxon>Plasmodiidae</taxon>
        <taxon>Plasmodium</taxon>
        <taxon>Plasmodium (Vinckeia)</taxon>
    </lineage>
</organism>
<evidence type="ECO:0000313" key="9">
    <source>
        <dbReference type="EMBL" id="CAD2104449.1"/>
    </source>
</evidence>
<feature type="transmembrane region" description="Helical" evidence="8">
    <location>
        <begin position="95"/>
        <end position="118"/>
    </location>
</feature>
<name>A0A6V7SXQ4_PLAVN</name>
<comment type="similarity">
    <text evidence="2">Belongs to the SLC43A transporter (TC 2.A.1.44) family.</text>
</comment>
<dbReference type="InterPro" id="IPR036259">
    <property type="entry name" value="MFS_trans_sf"/>
</dbReference>
<dbReference type="AlphaFoldDB" id="A0A6V7SXQ4"/>
<dbReference type="Proteomes" id="UP000515697">
    <property type="component" value="Chromosome PVSEL_09"/>
</dbReference>
<keyword evidence="6 8" id="KW-1133">Transmembrane helix</keyword>
<evidence type="ECO:0000256" key="2">
    <source>
        <dbReference type="ARBA" id="ARBA00006595"/>
    </source>
</evidence>
<dbReference type="VEuPathDB" id="PlasmoDB:PVSEL_0902940"/>
<protein>
    <submittedName>
        <fullName evidence="9">Major facilitator superfamily-related transporter, putative</fullName>
    </submittedName>
</protein>
<dbReference type="EMBL" id="LR865430">
    <property type="protein sequence ID" value="CAD2104449.1"/>
    <property type="molecule type" value="Genomic_DNA"/>
</dbReference>
<dbReference type="VEuPathDB" id="PlasmoDB:PVPCR_0902960"/>
<dbReference type="Gene3D" id="1.20.1250.20">
    <property type="entry name" value="MFS general substrate transporter like domains"/>
    <property type="match status" value="1"/>
</dbReference>
<evidence type="ECO:0000256" key="1">
    <source>
        <dbReference type="ARBA" id="ARBA00004141"/>
    </source>
</evidence>
<feature type="transmembrane region" description="Helical" evidence="8">
    <location>
        <begin position="182"/>
        <end position="205"/>
    </location>
</feature>
<reference evidence="9 10" key="1">
    <citation type="submission" date="2020-08" db="EMBL/GenBank/DDBJ databases">
        <authorList>
            <person name="Ramaprasad A."/>
        </authorList>
    </citation>
    <scope>NUCLEOTIDE SEQUENCE [LARGE SCALE GENOMIC DNA]</scope>
</reference>
<dbReference type="VEuPathDB" id="PlasmoDB:PVLDE_0903020"/>
<evidence type="ECO:0000256" key="7">
    <source>
        <dbReference type="ARBA" id="ARBA00023136"/>
    </source>
</evidence>
<feature type="transmembrane region" description="Helical" evidence="8">
    <location>
        <begin position="372"/>
        <end position="391"/>
    </location>
</feature>
<dbReference type="GO" id="GO:0022857">
    <property type="term" value="F:transmembrane transporter activity"/>
    <property type="evidence" value="ECO:0007669"/>
    <property type="project" value="InterPro"/>
</dbReference>
<dbReference type="InterPro" id="IPR052599">
    <property type="entry name" value="SLC43A_AATransporter"/>
</dbReference>
<feature type="transmembrane region" description="Helical" evidence="8">
    <location>
        <begin position="397"/>
        <end position="419"/>
    </location>
</feature>
<evidence type="ECO:0000256" key="4">
    <source>
        <dbReference type="ARBA" id="ARBA00022692"/>
    </source>
</evidence>
<dbReference type="GO" id="GO:0016020">
    <property type="term" value="C:membrane"/>
    <property type="evidence" value="ECO:0007669"/>
    <property type="project" value="UniProtKB-SubCell"/>
</dbReference>
<keyword evidence="5" id="KW-0029">Amino-acid transport</keyword>
<feature type="transmembrane region" description="Helical" evidence="8">
    <location>
        <begin position="151"/>
        <end position="170"/>
    </location>
</feature>
<keyword evidence="4 8" id="KW-0812">Transmembrane</keyword>
<dbReference type="PANTHER" id="PTHR20772:SF2">
    <property type="entry name" value="PROTEIN FMP42"/>
    <property type="match status" value="1"/>
</dbReference>
<keyword evidence="3" id="KW-0813">Transport</keyword>
<dbReference type="SUPFAM" id="SSF103473">
    <property type="entry name" value="MFS general substrate transporter"/>
    <property type="match status" value="1"/>
</dbReference>
<feature type="transmembrane region" description="Helical" evidence="8">
    <location>
        <begin position="211"/>
        <end position="235"/>
    </location>
</feature>
<gene>
    <name evidence="9" type="ORF">PVSEL_0902940</name>
</gene>
<evidence type="ECO:0000313" key="10">
    <source>
        <dbReference type="Proteomes" id="UP000515697"/>
    </source>
</evidence>